<protein>
    <submittedName>
        <fullName evidence="10">Outer membrane beta-barrel protein</fullName>
    </submittedName>
</protein>
<evidence type="ECO:0000256" key="8">
    <source>
        <dbReference type="SAM" id="SignalP"/>
    </source>
</evidence>
<dbReference type="Pfam" id="PF07017">
    <property type="entry name" value="PagP"/>
    <property type="match status" value="1"/>
</dbReference>
<feature type="domain" description="Outer membrane protein beta-barrel" evidence="9">
    <location>
        <begin position="207"/>
        <end position="385"/>
    </location>
</feature>
<comment type="caution">
    <text evidence="10">The sequence shown here is derived from an EMBL/GenBank/DDBJ whole genome shotgun (WGS) entry which is preliminary data.</text>
</comment>
<evidence type="ECO:0000256" key="3">
    <source>
        <dbReference type="ARBA" id="ARBA00022679"/>
    </source>
</evidence>
<evidence type="ECO:0000313" key="10">
    <source>
        <dbReference type="EMBL" id="MBM6929215.1"/>
    </source>
</evidence>
<feature type="signal peptide" evidence="8">
    <location>
        <begin position="1"/>
        <end position="22"/>
    </location>
</feature>
<keyword evidence="4 8" id="KW-0732">Signal</keyword>
<dbReference type="InterPro" id="IPR009746">
    <property type="entry name" value="LipidA_acyl_PagP"/>
</dbReference>
<dbReference type="InterPro" id="IPR027385">
    <property type="entry name" value="Beta-barrel_OMP"/>
</dbReference>
<comment type="subcellular location">
    <subcellularLocation>
        <location evidence="1">Cell outer membrane</location>
    </subcellularLocation>
</comment>
<feature type="chain" id="PRO_5047329109" evidence="8">
    <location>
        <begin position="23"/>
        <end position="385"/>
    </location>
</feature>
<reference evidence="10 11" key="1">
    <citation type="journal article" date="2021" name="Sci. Rep.">
        <title>The distribution of antibiotic resistance genes in chicken gut microbiota commensals.</title>
        <authorList>
            <person name="Juricova H."/>
            <person name="Matiasovicova J."/>
            <person name="Kubasova T."/>
            <person name="Cejkova D."/>
            <person name="Rychlik I."/>
        </authorList>
    </citation>
    <scope>NUCLEOTIDE SEQUENCE [LARGE SCALE GENOMIC DNA]</scope>
    <source>
        <strain evidence="10 11">An562</strain>
    </source>
</reference>
<evidence type="ECO:0000256" key="2">
    <source>
        <dbReference type="ARBA" id="ARBA00006368"/>
    </source>
</evidence>
<keyword evidence="11" id="KW-1185">Reference proteome</keyword>
<keyword evidence="7" id="KW-0012">Acyltransferase</keyword>
<dbReference type="Gene3D" id="2.40.160.20">
    <property type="match status" value="2"/>
</dbReference>
<comment type="similarity">
    <text evidence="2">Belongs to the lipid A palmitoyltransferase family.</text>
</comment>
<keyword evidence="5" id="KW-0472">Membrane</keyword>
<sequence>MPSLKKIALATALSLATITAQAGFVDSFVETLPGGASPYPDAGFIGNQLNGMHDLIENGRTGLLIPAYTNHPAWDYDNRYEENGYPFGAGITRGIIDERGNERMMYLMFFRDSHYEIEPIMGYAWVARYPIANTGFHLGAGYTAGVTFRQDYNWLPIPVPLPLVNAGTDWFNVYATYIPFSNVFFFFSKIEFDDQARRFAPWPESKASAWANTTEVYAQGSWVKTDLSSGDGDFPGSFTLSSESGYKFGIRQFLDRHWALDLSYQQSDHDLKSGGQKVNEYRLTNTNLMLQYHFEVLDSMRVHVGGGAAYSQLKSRGEADYKEHNINPVVQTGFTWAVTDHLRVLGDMTVNFPFFRNVKYGEDGQLDGRFKPANTSFNLGVGYAF</sequence>
<name>A0ABS2GTP5_9BURK</name>
<proteinExistence type="inferred from homology"/>
<gene>
    <name evidence="10" type="ORF">H5985_08045</name>
</gene>
<dbReference type="InterPro" id="IPR011250">
    <property type="entry name" value="OMP/PagP_B-barrel"/>
</dbReference>
<accession>A0ABS2GTP5</accession>
<dbReference type="SUPFAM" id="SSF56925">
    <property type="entry name" value="OMPA-like"/>
    <property type="match status" value="2"/>
</dbReference>
<dbReference type="EMBL" id="JACJKX010000016">
    <property type="protein sequence ID" value="MBM6929215.1"/>
    <property type="molecule type" value="Genomic_DNA"/>
</dbReference>
<organism evidence="10 11">
    <name type="scientific">Parasutterella secunda</name>
    <dbReference type="NCBI Taxonomy" id="626947"/>
    <lineage>
        <taxon>Bacteria</taxon>
        <taxon>Pseudomonadati</taxon>
        <taxon>Pseudomonadota</taxon>
        <taxon>Betaproteobacteria</taxon>
        <taxon>Burkholderiales</taxon>
        <taxon>Sutterellaceae</taxon>
        <taxon>Parasutterella</taxon>
    </lineage>
</organism>
<keyword evidence="3" id="KW-0808">Transferase</keyword>
<evidence type="ECO:0000256" key="7">
    <source>
        <dbReference type="ARBA" id="ARBA00023315"/>
    </source>
</evidence>
<dbReference type="Proteomes" id="UP000777002">
    <property type="component" value="Unassembled WGS sequence"/>
</dbReference>
<evidence type="ECO:0000256" key="5">
    <source>
        <dbReference type="ARBA" id="ARBA00023136"/>
    </source>
</evidence>
<evidence type="ECO:0000313" key="11">
    <source>
        <dbReference type="Proteomes" id="UP000777002"/>
    </source>
</evidence>
<dbReference type="RefSeq" id="WP_205050801.1">
    <property type="nucleotide sequence ID" value="NZ_JACJKX010000016.1"/>
</dbReference>
<evidence type="ECO:0000256" key="4">
    <source>
        <dbReference type="ARBA" id="ARBA00022729"/>
    </source>
</evidence>
<keyword evidence="6" id="KW-0998">Cell outer membrane</keyword>
<dbReference type="Pfam" id="PF13505">
    <property type="entry name" value="OMP_b-brl"/>
    <property type="match status" value="1"/>
</dbReference>
<evidence type="ECO:0000256" key="1">
    <source>
        <dbReference type="ARBA" id="ARBA00004442"/>
    </source>
</evidence>
<evidence type="ECO:0000259" key="9">
    <source>
        <dbReference type="Pfam" id="PF13505"/>
    </source>
</evidence>
<evidence type="ECO:0000256" key="6">
    <source>
        <dbReference type="ARBA" id="ARBA00023237"/>
    </source>
</evidence>